<dbReference type="Pfam" id="PF01416">
    <property type="entry name" value="PseudoU_synth_1"/>
    <property type="match status" value="1"/>
</dbReference>
<dbReference type="InterPro" id="IPR020097">
    <property type="entry name" value="PsdUridine_synth_TruA_a/b_dom"/>
</dbReference>
<dbReference type="EMBL" id="JAHBAY010000001">
    <property type="protein sequence ID" value="MBT0767877.1"/>
    <property type="molecule type" value="Genomic_DNA"/>
</dbReference>
<comment type="function">
    <text evidence="4">Formation of pseudouridine at positions 38, 39 and 40 in the anticodon stem and loop of transfer RNAs.</text>
</comment>
<comment type="caution">
    <text evidence="4">Lacks conserved residue(s) required for the propagation of feature annotation.</text>
</comment>
<accession>A0ABS5T9Y4</accession>
<comment type="caution">
    <text evidence="7">The sequence shown here is derived from an EMBL/GenBank/DDBJ whole genome shotgun (WGS) entry which is preliminary data.</text>
</comment>
<evidence type="ECO:0000313" key="7">
    <source>
        <dbReference type="EMBL" id="MBT0767877.1"/>
    </source>
</evidence>
<evidence type="ECO:0000256" key="5">
    <source>
        <dbReference type="RuleBase" id="RU003792"/>
    </source>
</evidence>
<keyword evidence="8" id="KW-1185">Reference proteome</keyword>
<evidence type="ECO:0000313" key="8">
    <source>
        <dbReference type="Proteomes" id="UP001197247"/>
    </source>
</evidence>
<dbReference type="InterPro" id="IPR020095">
    <property type="entry name" value="PsdUridine_synth_TruA_C"/>
</dbReference>
<evidence type="ECO:0000256" key="3">
    <source>
        <dbReference type="ARBA" id="ARBA00023235"/>
    </source>
</evidence>
<dbReference type="Gene3D" id="3.30.70.660">
    <property type="entry name" value="Pseudouridine synthase I, catalytic domain, C-terminal subdomain"/>
    <property type="match status" value="1"/>
</dbReference>
<keyword evidence="3 4" id="KW-0413">Isomerase</keyword>
<evidence type="ECO:0000256" key="2">
    <source>
        <dbReference type="ARBA" id="ARBA00022694"/>
    </source>
</evidence>
<dbReference type="SUPFAM" id="SSF55120">
    <property type="entry name" value="Pseudouridine synthase"/>
    <property type="match status" value="1"/>
</dbReference>
<dbReference type="CDD" id="cd02570">
    <property type="entry name" value="PseudoU_synth_EcTruA"/>
    <property type="match status" value="1"/>
</dbReference>
<gene>
    <name evidence="4 7" type="primary">truA</name>
    <name evidence="7" type="ORF">KIH74_03020</name>
</gene>
<dbReference type="PANTHER" id="PTHR11142:SF0">
    <property type="entry name" value="TRNA PSEUDOURIDINE SYNTHASE-LIKE 1"/>
    <property type="match status" value="1"/>
</dbReference>
<evidence type="ECO:0000256" key="1">
    <source>
        <dbReference type="ARBA" id="ARBA00009375"/>
    </source>
</evidence>
<sequence>MGYDGTDFSGWAAQPGRRTVEEVLATGLGTILRLPRPPKLTVAGRTDAGVHARAQVAHVDVPREVWERVPGRSDRPPAAALLTRLAGVLPGDVRVHGASIAPAGFDARFSAVHRRYAYRISDHPAGAPPLRRRDVLSHRRPLDAAAMSAAATTLTGLNDFAAFCKHREGATTIRTLITYEWRRDEDGLLVATVLADAFCHSMVRALVGAVLPVGEGRRPVSWPAQILTAARRDPHVTVVPPHGLVLEEVGYPADAELAARAREARAVRTLGG</sequence>
<dbReference type="PANTHER" id="PTHR11142">
    <property type="entry name" value="PSEUDOURIDYLATE SYNTHASE"/>
    <property type="match status" value="1"/>
</dbReference>
<dbReference type="EC" id="5.4.99.12" evidence="4"/>
<feature type="active site" description="Nucleophile" evidence="4">
    <location>
        <position position="47"/>
    </location>
</feature>
<evidence type="ECO:0000256" key="4">
    <source>
        <dbReference type="HAMAP-Rule" id="MF_00171"/>
    </source>
</evidence>
<dbReference type="Gene3D" id="3.30.70.580">
    <property type="entry name" value="Pseudouridine synthase I, catalytic domain, N-terminal subdomain"/>
    <property type="match status" value="1"/>
</dbReference>
<proteinExistence type="inferred from homology"/>
<organism evidence="7 8">
    <name type="scientific">Kineosporia corallincola</name>
    <dbReference type="NCBI Taxonomy" id="2835133"/>
    <lineage>
        <taxon>Bacteria</taxon>
        <taxon>Bacillati</taxon>
        <taxon>Actinomycetota</taxon>
        <taxon>Actinomycetes</taxon>
        <taxon>Kineosporiales</taxon>
        <taxon>Kineosporiaceae</taxon>
        <taxon>Kineosporia</taxon>
    </lineage>
</organism>
<dbReference type="InterPro" id="IPR020103">
    <property type="entry name" value="PsdUridine_synth_cat_dom_sf"/>
</dbReference>
<dbReference type="GO" id="GO:0160147">
    <property type="term" value="F:tRNA pseudouridine(38-40) synthase activity"/>
    <property type="evidence" value="ECO:0007669"/>
    <property type="project" value="UniProtKB-EC"/>
</dbReference>
<protein>
    <recommendedName>
        <fullName evidence="4">tRNA pseudouridine synthase A</fullName>
        <ecNumber evidence="4">5.4.99.12</ecNumber>
    </recommendedName>
    <alternativeName>
        <fullName evidence="4">tRNA pseudouridine(38-40) synthase</fullName>
    </alternativeName>
    <alternativeName>
        <fullName evidence="4">tRNA pseudouridylate synthase I</fullName>
    </alternativeName>
    <alternativeName>
        <fullName evidence="4">tRNA-uridine isomerase I</fullName>
    </alternativeName>
</protein>
<comment type="similarity">
    <text evidence="1 4 5">Belongs to the tRNA pseudouridine synthase TruA family.</text>
</comment>
<dbReference type="HAMAP" id="MF_00171">
    <property type="entry name" value="TruA"/>
    <property type="match status" value="1"/>
</dbReference>
<dbReference type="Proteomes" id="UP001197247">
    <property type="component" value="Unassembled WGS sequence"/>
</dbReference>
<dbReference type="NCBIfam" id="TIGR00071">
    <property type="entry name" value="hisT_truA"/>
    <property type="match status" value="1"/>
</dbReference>
<reference evidence="7 8" key="1">
    <citation type="submission" date="2021-05" db="EMBL/GenBank/DDBJ databases">
        <title>Kineosporia and Streptomyces sp. nov. two new marine actinobacteria isolated from Coral.</title>
        <authorList>
            <person name="Buangrab K."/>
            <person name="Sutthacheep M."/>
            <person name="Yeemin T."/>
            <person name="Harunari E."/>
            <person name="Igarashi Y."/>
            <person name="Kanchanasin P."/>
            <person name="Tanasupawat S."/>
            <person name="Phongsopitanun W."/>
        </authorList>
    </citation>
    <scope>NUCLEOTIDE SEQUENCE [LARGE SCALE GENOMIC DNA]</scope>
    <source>
        <strain evidence="7 8">J2-2</strain>
    </source>
</reference>
<feature type="binding site" evidence="4">
    <location>
        <position position="116"/>
    </location>
    <ligand>
        <name>substrate</name>
    </ligand>
</feature>
<keyword evidence="2 4" id="KW-0819">tRNA processing</keyword>
<name>A0ABS5T9Y4_9ACTN</name>
<comment type="subunit">
    <text evidence="4">Homodimer.</text>
</comment>
<evidence type="ECO:0000259" key="6">
    <source>
        <dbReference type="Pfam" id="PF01416"/>
    </source>
</evidence>
<dbReference type="InterPro" id="IPR020094">
    <property type="entry name" value="TruA/RsuA/RluB/E/F_N"/>
</dbReference>
<comment type="catalytic activity">
    <reaction evidence="4 5">
        <text>uridine(38/39/40) in tRNA = pseudouridine(38/39/40) in tRNA</text>
        <dbReference type="Rhea" id="RHEA:22376"/>
        <dbReference type="Rhea" id="RHEA-COMP:10085"/>
        <dbReference type="Rhea" id="RHEA-COMP:10087"/>
        <dbReference type="ChEBI" id="CHEBI:65314"/>
        <dbReference type="ChEBI" id="CHEBI:65315"/>
        <dbReference type="EC" id="5.4.99.12"/>
    </reaction>
</comment>
<dbReference type="InterPro" id="IPR001406">
    <property type="entry name" value="PsdUridine_synth_TruA"/>
</dbReference>
<feature type="domain" description="Pseudouridine synthase I TruA alpha/beta" evidence="6">
    <location>
        <begin position="150"/>
        <end position="252"/>
    </location>
</feature>
<dbReference type="PIRSF" id="PIRSF001430">
    <property type="entry name" value="tRNA_psdUrid_synth"/>
    <property type="match status" value="1"/>
</dbReference>